<sequence length="109" mass="12564">MTAMANASQIMDDISRITREYRKENWLTRLVFGWYYQRQTTRMSEELLRELSNLDIASDNSRVLRALEVFLKDLPAGALPDGVLVQLNQVKSGLQSYHDLKDVFNPSIS</sequence>
<gene>
    <name evidence="1" type="ORF">COV59_02710</name>
</gene>
<comment type="caution">
    <text evidence="1">The sequence shown here is derived from an EMBL/GenBank/DDBJ whole genome shotgun (WGS) entry which is preliminary data.</text>
</comment>
<dbReference type="EMBL" id="PCWN01000007">
    <property type="protein sequence ID" value="PIR04070.1"/>
    <property type="molecule type" value="Genomic_DNA"/>
</dbReference>
<protein>
    <submittedName>
        <fullName evidence="1">Uncharacterized protein</fullName>
    </submittedName>
</protein>
<organism evidence="1 2">
    <name type="scientific">Candidatus Magasanikbacteria bacterium CG11_big_fil_rev_8_21_14_0_20_39_34</name>
    <dbReference type="NCBI Taxonomy" id="1974653"/>
    <lineage>
        <taxon>Bacteria</taxon>
        <taxon>Candidatus Magasanikiibacteriota</taxon>
    </lineage>
</organism>
<evidence type="ECO:0000313" key="1">
    <source>
        <dbReference type="EMBL" id="PIR04070.1"/>
    </source>
</evidence>
<accession>A0A2H0N589</accession>
<proteinExistence type="predicted"/>
<reference evidence="1 2" key="1">
    <citation type="submission" date="2017-09" db="EMBL/GenBank/DDBJ databases">
        <title>Depth-based differentiation of microbial function through sediment-hosted aquifers and enrichment of novel symbionts in the deep terrestrial subsurface.</title>
        <authorList>
            <person name="Probst A.J."/>
            <person name="Ladd B."/>
            <person name="Jarett J.K."/>
            <person name="Geller-Mcgrath D.E."/>
            <person name="Sieber C.M."/>
            <person name="Emerson J.B."/>
            <person name="Anantharaman K."/>
            <person name="Thomas B.C."/>
            <person name="Malmstrom R."/>
            <person name="Stieglmeier M."/>
            <person name="Klingl A."/>
            <person name="Woyke T."/>
            <person name="Ryan C.M."/>
            <person name="Banfield J.F."/>
        </authorList>
    </citation>
    <scope>NUCLEOTIDE SEQUENCE [LARGE SCALE GENOMIC DNA]</scope>
    <source>
        <strain evidence="1">CG11_big_fil_rev_8_21_14_0_20_39_34</strain>
    </source>
</reference>
<dbReference type="AlphaFoldDB" id="A0A2H0N589"/>
<name>A0A2H0N589_9BACT</name>
<dbReference type="Proteomes" id="UP000229600">
    <property type="component" value="Unassembled WGS sequence"/>
</dbReference>
<evidence type="ECO:0000313" key="2">
    <source>
        <dbReference type="Proteomes" id="UP000229600"/>
    </source>
</evidence>